<evidence type="ECO:0000313" key="3">
    <source>
        <dbReference type="Proteomes" id="UP000254794"/>
    </source>
</evidence>
<dbReference type="RefSeq" id="WP_115332407.1">
    <property type="nucleotide sequence ID" value="NZ_CAAAHP010000003.1"/>
</dbReference>
<name>A0A378JQ93_9GAMM</name>
<protein>
    <submittedName>
        <fullName evidence="2">PRC-barrel domain-containing protein</fullName>
    </submittedName>
</protein>
<feature type="domain" description="PRC-barrel" evidence="1">
    <location>
        <begin position="7"/>
        <end position="82"/>
    </location>
</feature>
<sequence length="126" mass="14196">MNTNHIVNANDVIGVKVENIQGDNLGKIEALMLDKLSGKVSYVVLSYGGFLGLGNKLFAMPWSIFSYNKDRDCFQIPLNEEQLKNSPGFDKDNWPNMSDKMWSDSIARYYDTAISSRDDRSSSGQF</sequence>
<dbReference type="AlphaFoldDB" id="A0A378JQ93"/>
<dbReference type="InterPro" id="IPR027275">
    <property type="entry name" value="PRC-brl_dom"/>
</dbReference>
<evidence type="ECO:0000313" key="2">
    <source>
        <dbReference type="EMBL" id="STX52881.1"/>
    </source>
</evidence>
<dbReference type="Proteomes" id="UP000254794">
    <property type="component" value="Unassembled WGS sequence"/>
</dbReference>
<proteinExistence type="predicted"/>
<accession>A0A378JQ93</accession>
<dbReference type="PANTHER" id="PTHR36505:SF1">
    <property type="entry name" value="BLR1072 PROTEIN"/>
    <property type="match status" value="1"/>
</dbReference>
<gene>
    <name evidence="2" type="ORF">NCTC13316_03007</name>
</gene>
<reference evidence="2 3" key="1">
    <citation type="submission" date="2018-06" db="EMBL/GenBank/DDBJ databases">
        <authorList>
            <consortium name="Pathogen Informatics"/>
            <person name="Doyle S."/>
        </authorList>
    </citation>
    <scope>NUCLEOTIDE SEQUENCE [LARGE SCALE GENOMIC DNA]</scope>
    <source>
        <strain evidence="2 3">NCTC13316</strain>
    </source>
</reference>
<dbReference type="InterPro" id="IPR011033">
    <property type="entry name" value="PRC_barrel-like_sf"/>
</dbReference>
<evidence type="ECO:0000259" key="1">
    <source>
        <dbReference type="Pfam" id="PF05239"/>
    </source>
</evidence>
<dbReference type="EMBL" id="UGOD01000001">
    <property type="protein sequence ID" value="STX52881.1"/>
    <property type="molecule type" value="Genomic_DNA"/>
</dbReference>
<dbReference type="OrthoDB" id="286778at2"/>
<dbReference type="Pfam" id="PF05239">
    <property type="entry name" value="PRC"/>
    <property type="match status" value="1"/>
</dbReference>
<keyword evidence="3" id="KW-1185">Reference proteome</keyword>
<organism evidence="2 3">
    <name type="scientific">Legionella busanensis</name>
    <dbReference type="NCBI Taxonomy" id="190655"/>
    <lineage>
        <taxon>Bacteria</taxon>
        <taxon>Pseudomonadati</taxon>
        <taxon>Pseudomonadota</taxon>
        <taxon>Gammaproteobacteria</taxon>
        <taxon>Legionellales</taxon>
        <taxon>Legionellaceae</taxon>
        <taxon>Legionella</taxon>
    </lineage>
</organism>
<dbReference type="SUPFAM" id="SSF50346">
    <property type="entry name" value="PRC-barrel domain"/>
    <property type="match status" value="1"/>
</dbReference>
<dbReference type="PANTHER" id="PTHR36505">
    <property type="entry name" value="BLR1072 PROTEIN"/>
    <property type="match status" value="1"/>
</dbReference>
<dbReference type="Gene3D" id="2.30.30.240">
    <property type="entry name" value="PRC-barrel domain"/>
    <property type="match status" value="1"/>
</dbReference>